<dbReference type="Pfam" id="PF12484">
    <property type="entry name" value="PPE-SVP"/>
    <property type="match status" value="1"/>
</dbReference>
<dbReference type="PANTHER" id="PTHR46766:SF1">
    <property type="entry name" value="GLUTAMINE-RICH PROTEIN 2"/>
    <property type="match status" value="1"/>
</dbReference>
<dbReference type="InterPro" id="IPR022171">
    <property type="entry name" value="PPE_C"/>
</dbReference>
<dbReference type="FunFam" id="1.20.1260.20:FF:000001">
    <property type="entry name" value="PPE family protein PPE41"/>
    <property type="match status" value="1"/>
</dbReference>
<dbReference type="GO" id="GO:0052572">
    <property type="term" value="P:response to host immune response"/>
    <property type="evidence" value="ECO:0007669"/>
    <property type="project" value="TreeGrafter"/>
</dbReference>
<dbReference type="InterPro" id="IPR000030">
    <property type="entry name" value="PPE_dom"/>
</dbReference>
<dbReference type="Proteomes" id="UP000077342">
    <property type="component" value="Unassembled WGS sequence"/>
</dbReference>
<reference evidence="5" key="1">
    <citation type="submission" date="2016-04" db="EMBL/GenBank/DDBJ databases">
        <authorList>
            <person name="Strapagiel D."/>
            <person name="Borowka P."/>
            <person name="Marciniak B."/>
            <person name="Bakula Z."/>
            <person name="Van Ingen J."/>
            <person name="Safianowska A."/>
            <person name="Dziadek J."/>
            <person name="Jagielski T."/>
        </authorList>
    </citation>
    <scope>NUCLEOTIDE SEQUENCE [LARGE SCALE GENOMIC DNA]</scope>
    <source>
        <strain evidence="5">1010001458</strain>
    </source>
</reference>
<evidence type="ECO:0000313" key="4">
    <source>
        <dbReference type="EMBL" id="KZS55463.1"/>
    </source>
</evidence>
<protein>
    <recommendedName>
        <fullName evidence="6">PPE family protein</fullName>
    </recommendedName>
</protein>
<dbReference type="SUPFAM" id="SSF140459">
    <property type="entry name" value="PE/PPE dimer-like"/>
    <property type="match status" value="1"/>
</dbReference>
<comment type="caution">
    <text evidence="4">The sequence shown here is derived from an EMBL/GenBank/DDBJ whole genome shotgun (WGS) entry which is preliminary data.</text>
</comment>
<accession>A0A163TNC3</accession>
<comment type="similarity">
    <text evidence="1">Belongs to the mycobacterial PPE family.</text>
</comment>
<evidence type="ECO:0000259" key="2">
    <source>
        <dbReference type="Pfam" id="PF00823"/>
    </source>
</evidence>
<name>A0A163TNC3_9MYCO</name>
<feature type="domain" description="PPE family C-terminal" evidence="3">
    <location>
        <begin position="305"/>
        <end position="389"/>
    </location>
</feature>
<proteinExistence type="inferred from homology"/>
<evidence type="ECO:0008006" key="6">
    <source>
        <dbReference type="Google" id="ProtNLM"/>
    </source>
</evidence>
<evidence type="ECO:0000256" key="1">
    <source>
        <dbReference type="ARBA" id="ARBA00010652"/>
    </source>
</evidence>
<keyword evidence="5" id="KW-1185">Reference proteome</keyword>
<dbReference type="InterPro" id="IPR038332">
    <property type="entry name" value="PPE_sf"/>
</dbReference>
<evidence type="ECO:0000259" key="3">
    <source>
        <dbReference type="Pfam" id="PF12484"/>
    </source>
</evidence>
<feature type="domain" description="PPE" evidence="2">
    <location>
        <begin position="2"/>
        <end position="163"/>
    </location>
</feature>
<dbReference type="Gene3D" id="1.20.1260.20">
    <property type="entry name" value="PPE superfamily"/>
    <property type="match status" value="1"/>
</dbReference>
<gene>
    <name evidence="4" type="ORF">A4G28_06740</name>
</gene>
<sequence length="394" mass="39238">MDFGALPPEINSARMYTGPGTGSLLAAAQVWDGVAVDLYSAASTVQSVIWGLLVGPWRGSSAGLMAAAAAPYVTWLGITATQAELTADQARTAATAHETAFAMTVTPAVIAENRVQLVTLIATNLFGQNTPAIAVTEAEYGEMWAQDAAAMYGYASSAAVAAETLTPFDEAPEITNAGGLVQQAAAVEEATDTAAANQLMSTVPQALQQLAEPTQGTTPFTTVGELWKAISPHLSPISNIVSMLNNHVSMLNSGMSMTNTASSLMKGMAPAAAKAVEAAVETGARAMGSLGSGLAPSGIGGSGVAAGLGRALSVGSLSVPQGWAAANQAVVPAARALPLAGLASAAETGPAPMLGGLPLGQLANAGGGNGVSGVSGVLRVTPRPYVMPRTPAAG</sequence>
<evidence type="ECO:0000313" key="5">
    <source>
        <dbReference type="Proteomes" id="UP000077342"/>
    </source>
</evidence>
<dbReference type="RefSeq" id="WP_075513499.1">
    <property type="nucleotide sequence ID" value="NZ_CP089224.1"/>
</dbReference>
<dbReference type="Pfam" id="PF00823">
    <property type="entry name" value="PPE"/>
    <property type="match status" value="1"/>
</dbReference>
<dbReference type="PANTHER" id="PTHR46766">
    <property type="entry name" value="GLUTAMINE-RICH PROTEIN 2"/>
    <property type="match status" value="1"/>
</dbReference>
<dbReference type="EMBL" id="LWCI01000176">
    <property type="protein sequence ID" value="KZS55463.1"/>
    <property type="molecule type" value="Genomic_DNA"/>
</dbReference>
<organism evidence="4 5">
    <name type="scientific">Mycobacterium ostraviense</name>
    <dbReference type="NCBI Taxonomy" id="2738409"/>
    <lineage>
        <taxon>Bacteria</taxon>
        <taxon>Bacillati</taxon>
        <taxon>Actinomycetota</taxon>
        <taxon>Actinomycetes</taxon>
        <taxon>Mycobacteriales</taxon>
        <taxon>Mycobacteriaceae</taxon>
        <taxon>Mycobacterium</taxon>
    </lineage>
</organism>
<dbReference type="AlphaFoldDB" id="A0A163TNC3"/>